<dbReference type="STRING" id="698762.SAMN00808754_2992"/>
<sequence>MMEMVGGPFSLPHLDENIHPPARLQIMTVLCGLPERDRIAFTKLQELLGFSAGNLSTCLARLEQVGYVRMEKAFRGKRPVTWIAATRRGRQAFEEYIQALRRYLNEVDAIRLQGGGSG</sequence>
<dbReference type="PANTHER" id="PTHR37318:SF1">
    <property type="entry name" value="BSL7504 PROTEIN"/>
    <property type="match status" value="1"/>
</dbReference>
<name>A0A1W1W285_9FIRM</name>
<dbReference type="Pfam" id="PF13601">
    <property type="entry name" value="HTH_34"/>
    <property type="match status" value="1"/>
</dbReference>
<evidence type="ECO:0000313" key="2">
    <source>
        <dbReference type="EMBL" id="SMB99613.1"/>
    </source>
</evidence>
<accession>A0A1W1W285</accession>
<feature type="domain" description="Winged helix DNA-binding" evidence="1">
    <location>
        <begin position="23"/>
        <end position="104"/>
    </location>
</feature>
<evidence type="ECO:0000259" key="1">
    <source>
        <dbReference type="Pfam" id="PF13601"/>
    </source>
</evidence>
<dbReference type="PANTHER" id="PTHR37318">
    <property type="entry name" value="BSL7504 PROTEIN"/>
    <property type="match status" value="1"/>
</dbReference>
<dbReference type="InterPro" id="IPR036388">
    <property type="entry name" value="WH-like_DNA-bd_sf"/>
</dbReference>
<keyword evidence="3" id="KW-1185">Reference proteome</keyword>
<proteinExistence type="predicted"/>
<reference evidence="2 3" key="1">
    <citation type="submission" date="2017-04" db="EMBL/GenBank/DDBJ databases">
        <authorList>
            <person name="Afonso C.L."/>
            <person name="Miller P.J."/>
            <person name="Scott M.A."/>
            <person name="Spackman E."/>
            <person name="Goraichik I."/>
            <person name="Dimitrov K.M."/>
            <person name="Suarez D.L."/>
            <person name="Swayne D.E."/>
        </authorList>
    </citation>
    <scope>NUCLEOTIDE SEQUENCE [LARGE SCALE GENOMIC DNA]</scope>
    <source>
        <strain evidence="2 3">ToBE</strain>
    </source>
</reference>
<dbReference type="InterPro" id="IPR027395">
    <property type="entry name" value="WH_DNA-bd_dom"/>
</dbReference>
<dbReference type="EMBL" id="LT838272">
    <property type="protein sequence ID" value="SMB99613.1"/>
    <property type="molecule type" value="Genomic_DNA"/>
</dbReference>
<protein>
    <submittedName>
        <fullName evidence="2">Transcriptional regulator</fullName>
    </submittedName>
</protein>
<dbReference type="SUPFAM" id="SSF46785">
    <property type="entry name" value="Winged helix' DNA-binding domain"/>
    <property type="match status" value="1"/>
</dbReference>
<dbReference type="InterPro" id="IPR036390">
    <property type="entry name" value="WH_DNA-bd_sf"/>
</dbReference>
<evidence type="ECO:0000313" key="3">
    <source>
        <dbReference type="Proteomes" id="UP000192569"/>
    </source>
</evidence>
<dbReference type="Proteomes" id="UP000192569">
    <property type="component" value="Chromosome I"/>
</dbReference>
<dbReference type="Gene3D" id="1.10.10.10">
    <property type="entry name" value="Winged helix-like DNA-binding domain superfamily/Winged helix DNA-binding domain"/>
    <property type="match status" value="1"/>
</dbReference>
<dbReference type="AlphaFoldDB" id="A0A1W1W285"/>
<gene>
    <name evidence="2" type="ORF">SAMN00808754_2992</name>
</gene>
<organism evidence="2 3">
    <name type="scientific">Thermanaeromonas toyohensis ToBE</name>
    <dbReference type="NCBI Taxonomy" id="698762"/>
    <lineage>
        <taxon>Bacteria</taxon>
        <taxon>Bacillati</taxon>
        <taxon>Bacillota</taxon>
        <taxon>Clostridia</taxon>
        <taxon>Neomoorellales</taxon>
        <taxon>Neomoorellaceae</taxon>
        <taxon>Thermanaeromonas</taxon>
    </lineage>
</organism>